<sequence>MGRYIFNQNLAKIASYFGMPTPVGEEPITLDFPIDTLRKSIPDFPQDGKLQITFVRGIVKSVTFRPDFSAKKLFQFLFGYQAPTQIIVGASQITGGYNDICCLGDGVGADTQMTGSGDNFIRFYYNEDFIAPYDLLEAQKFKLDPQGIDRTTETQNHEYPWLSERSITEADIQGADANLLYVMHHSIYARKSLIFYNGFLKRVFEKQAWYRPLYPVHRFKKEVIPKLSTIEQANLKFLRDRFWDKL</sequence>
<organism evidence="1">
    <name type="scientific">Oscillatoriales cyanobacterium SpSt-402</name>
    <dbReference type="NCBI Taxonomy" id="2282168"/>
    <lineage>
        <taxon>Bacteria</taxon>
        <taxon>Bacillati</taxon>
        <taxon>Cyanobacteriota</taxon>
        <taxon>Cyanophyceae</taxon>
        <taxon>Oscillatoriophycideae</taxon>
        <taxon>Oscillatoriales</taxon>
    </lineage>
</organism>
<dbReference type="Gene3D" id="1.20.58.1690">
    <property type="match status" value="1"/>
</dbReference>
<accession>A0A832H3I5</accession>
<protein>
    <submittedName>
        <fullName evidence="1">YARHG domain-containing protein</fullName>
    </submittedName>
</protein>
<dbReference type="AlphaFoldDB" id="A0A832H3I5"/>
<dbReference type="InterPro" id="IPR038434">
    <property type="entry name" value="YARHG_sf"/>
</dbReference>
<name>A0A832H3I5_9CYAN</name>
<gene>
    <name evidence="1" type="ORF">ENR47_05575</name>
</gene>
<dbReference type="EMBL" id="DSRD01000361">
    <property type="protein sequence ID" value="HGW93737.1"/>
    <property type="molecule type" value="Genomic_DNA"/>
</dbReference>
<evidence type="ECO:0000313" key="1">
    <source>
        <dbReference type="EMBL" id="HGW93737.1"/>
    </source>
</evidence>
<reference evidence="1" key="1">
    <citation type="journal article" date="2020" name="mSystems">
        <title>Genome- and Community-Level Interaction Insights into Carbon Utilization and Element Cycling Functions of Hydrothermarchaeota in Hydrothermal Sediment.</title>
        <authorList>
            <person name="Zhou Z."/>
            <person name="Liu Y."/>
            <person name="Xu W."/>
            <person name="Pan J."/>
            <person name="Luo Z.H."/>
            <person name="Li M."/>
        </authorList>
    </citation>
    <scope>NUCLEOTIDE SEQUENCE [LARGE SCALE GENOMIC DNA]</scope>
    <source>
        <strain evidence="1">SpSt-402</strain>
    </source>
</reference>
<comment type="caution">
    <text evidence="1">The sequence shown here is derived from an EMBL/GenBank/DDBJ whole genome shotgun (WGS) entry which is preliminary data.</text>
</comment>
<proteinExistence type="predicted"/>